<name>A0A3Q8S8N2_9BACL</name>
<reference evidence="1 2" key="1">
    <citation type="submission" date="2018-11" db="EMBL/GenBank/DDBJ databases">
        <title>Genome sequencing of Paenibacillus lentus DSM25539(T).</title>
        <authorList>
            <person name="Kook J.-K."/>
            <person name="Park S.-N."/>
            <person name="Lim Y.K."/>
        </authorList>
    </citation>
    <scope>NUCLEOTIDE SEQUENCE [LARGE SCALE GENOMIC DNA]</scope>
    <source>
        <strain evidence="1 2">DSM 25539</strain>
    </source>
</reference>
<dbReference type="OrthoDB" id="1682334at2"/>
<accession>A0A3Q8S8N2</accession>
<sequence>MEIPVTGFVVHREDGSDSEHSHKLYITSWNGRPVHVHPFAGETSFDVGHKHHYAGRTEPAPSGVQHVHNYYAVTSFNAGHTHKIRGTTGQALPLPGGGHYHYFEGYTTVDGSTPHRHHYRGNTGNEEG</sequence>
<evidence type="ECO:0008006" key="3">
    <source>
        <dbReference type="Google" id="ProtNLM"/>
    </source>
</evidence>
<keyword evidence="2" id="KW-1185">Reference proteome</keyword>
<proteinExistence type="predicted"/>
<dbReference type="AlphaFoldDB" id="A0A3Q8S8N2"/>
<dbReference type="Pfam" id="PF12788">
    <property type="entry name" value="YmaF"/>
    <property type="match status" value="1"/>
</dbReference>
<dbReference type="RefSeq" id="WP_125081113.1">
    <property type="nucleotide sequence ID" value="NZ_CP034248.1"/>
</dbReference>
<dbReference type="Proteomes" id="UP000273145">
    <property type="component" value="Chromosome"/>
</dbReference>
<organism evidence="1 2">
    <name type="scientific">Paenibacillus lentus</name>
    <dbReference type="NCBI Taxonomy" id="1338368"/>
    <lineage>
        <taxon>Bacteria</taxon>
        <taxon>Bacillati</taxon>
        <taxon>Bacillota</taxon>
        <taxon>Bacilli</taxon>
        <taxon>Bacillales</taxon>
        <taxon>Paenibacillaceae</taxon>
        <taxon>Paenibacillus</taxon>
    </lineage>
</organism>
<gene>
    <name evidence="1" type="ORF">EIM92_01205</name>
</gene>
<evidence type="ECO:0000313" key="2">
    <source>
        <dbReference type="Proteomes" id="UP000273145"/>
    </source>
</evidence>
<evidence type="ECO:0000313" key="1">
    <source>
        <dbReference type="EMBL" id="AZK44978.1"/>
    </source>
</evidence>
<dbReference type="EMBL" id="CP034248">
    <property type="protein sequence ID" value="AZK44978.1"/>
    <property type="molecule type" value="Genomic_DNA"/>
</dbReference>
<dbReference type="InterPro" id="IPR024307">
    <property type="entry name" value="YmaF"/>
</dbReference>
<protein>
    <recommendedName>
        <fullName evidence="3">YmaF family protein</fullName>
    </recommendedName>
</protein>
<dbReference type="KEGG" id="plen:EIM92_01205"/>